<keyword evidence="3 7" id="KW-0812">Transmembrane</keyword>
<dbReference type="Pfam" id="PF12704">
    <property type="entry name" value="MacB_PCD"/>
    <property type="match status" value="1"/>
</dbReference>
<gene>
    <name evidence="10" type="ORF">ACFOD3_25015</name>
</gene>
<dbReference type="Proteomes" id="UP001595420">
    <property type="component" value="Unassembled WGS sequence"/>
</dbReference>
<evidence type="ECO:0000259" key="8">
    <source>
        <dbReference type="Pfam" id="PF02687"/>
    </source>
</evidence>
<evidence type="ECO:0000259" key="9">
    <source>
        <dbReference type="Pfam" id="PF12704"/>
    </source>
</evidence>
<comment type="caution">
    <text evidence="10">The sequence shown here is derived from an EMBL/GenBank/DDBJ whole genome shotgun (WGS) entry which is preliminary data.</text>
</comment>
<dbReference type="InterPro" id="IPR003838">
    <property type="entry name" value="ABC3_permease_C"/>
</dbReference>
<accession>A0ABV7C3U6</accession>
<dbReference type="InterPro" id="IPR050250">
    <property type="entry name" value="Macrolide_Exporter_MacB"/>
</dbReference>
<evidence type="ECO:0000313" key="11">
    <source>
        <dbReference type="Proteomes" id="UP001595420"/>
    </source>
</evidence>
<evidence type="ECO:0000256" key="5">
    <source>
        <dbReference type="ARBA" id="ARBA00023136"/>
    </source>
</evidence>
<evidence type="ECO:0000256" key="2">
    <source>
        <dbReference type="ARBA" id="ARBA00022475"/>
    </source>
</evidence>
<evidence type="ECO:0000256" key="4">
    <source>
        <dbReference type="ARBA" id="ARBA00022989"/>
    </source>
</evidence>
<feature type="transmembrane region" description="Helical" evidence="7">
    <location>
        <begin position="354"/>
        <end position="373"/>
    </location>
</feature>
<feature type="domain" description="MacB-like periplasmic core" evidence="9">
    <location>
        <begin position="20"/>
        <end position="234"/>
    </location>
</feature>
<feature type="transmembrane region" description="Helical" evidence="7">
    <location>
        <begin position="263"/>
        <end position="292"/>
    </location>
</feature>
<dbReference type="PANTHER" id="PTHR30572:SF4">
    <property type="entry name" value="ABC TRANSPORTER PERMEASE YTRF"/>
    <property type="match status" value="1"/>
</dbReference>
<comment type="subcellular location">
    <subcellularLocation>
        <location evidence="1">Cell membrane</location>
        <topology evidence="1">Multi-pass membrane protein</topology>
    </subcellularLocation>
</comment>
<protein>
    <submittedName>
        <fullName evidence="10">ABC transporter permease</fullName>
    </submittedName>
</protein>
<feature type="transmembrane region" description="Helical" evidence="7">
    <location>
        <begin position="313"/>
        <end position="342"/>
    </location>
</feature>
<dbReference type="Pfam" id="PF02687">
    <property type="entry name" value="FtsX"/>
    <property type="match status" value="1"/>
</dbReference>
<sequence length="390" mass="41478">MLKRVLAEAVANLLASRQRSALALLGIVIGAAAVIAMLNVGAIARNETIRQFRQLGTDILMLRLDSDSGLGNFQLADVEALPGEVPMVTEVAPFVIGGGSVLHEGNVSNGSHLGVTADFASVARLRTQSGRFISNLDRYELYAVLGQGMAQQLSTPYAPVRVGSNLRIGRYVFTVIGILEPVLQSPMMPVDIDNTLFVSVPNVRRIMANPAMSMAVARIRPDAEAEAAVRQVERYFAPKIRDQRLSVLSARQLIAGMQNQMQLFTLLLGAVGAIALALGGVGVMNIMLVSIAERRREIGVRLAIGAEPGDIRTLFLAEAVILSVAGGIIGIFLGIGGAWFFAWLSGWEFVLSPSAVPLGAGVSAAVGIFFGFYPAVMASRLDPIEALRAE</sequence>
<keyword evidence="2" id="KW-1003">Cell membrane</keyword>
<name>A0ABV7C3U6_9PROT</name>
<dbReference type="PANTHER" id="PTHR30572">
    <property type="entry name" value="MEMBRANE COMPONENT OF TRANSPORTER-RELATED"/>
    <property type="match status" value="1"/>
</dbReference>
<keyword evidence="5 7" id="KW-0472">Membrane</keyword>
<evidence type="ECO:0000256" key="7">
    <source>
        <dbReference type="SAM" id="Phobius"/>
    </source>
</evidence>
<feature type="transmembrane region" description="Helical" evidence="7">
    <location>
        <begin position="21"/>
        <end position="44"/>
    </location>
</feature>
<dbReference type="InterPro" id="IPR025857">
    <property type="entry name" value="MacB_PCD"/>
</dbReference>
<organism evidence="10 11">
    <name type="scientific">Falsiroseomonas tokyonensis</name>
    <dbReference type="NCBI Taxonomy" id="430521"/>
    <lineage>
        <taxon>Bacteria</taxon>
        <taxon>Pseudomonadati</taxon>
        <taxon>Pseudomonadota</taxon>
        <taxon>Alphaproteobacteria</taxon>
        <taxon>Acetobacterales</taxon>
        <taxon>Roseomonadaceae</taxon>
        <taxon>Falsiroseomonas</taxon>
    </lineage>
</organism>
<feature type="domain" description="ABC3 transporter permease C-terminal" evidence="8">
    <location>
        <begin position="271"/>
        <end position="383"/>
    </location>
</feature>
<comment type="similarity">
    <text evidence="6">Belongs to the ABC-4 integral membrane protein family.</text>
</comment>
<evidence type="ECO:0000256" key="1">
    <source>
        <dbReference type="ARBA" id="ARBA00004651"/>
    </source>
</evidence>
<dbReference type="EMBL" id="JBHRSB010000010">
    <property type="protein sequence ID" value="MFC3003179.1"/>
    <property type="molecule type" value="Genomic_DNA"/>
</dbReference>
<evidence type="ECO:0000313" key="10">
    <source>
        <dbReference type="EMBL" id="MFC3003179.1"/>
    </source>
</evidence>
<proteinExistence type="inferred from homology"/>
<reference evidence="11" key="1">
    <citation type="journal article" date="2019" name="Int. J. Syst. Evol. Microbiol.">
        <title>The Global Catalogue of Microorganisms (GCM) 10K type strain sequencing project: providing services to taxonomists for standard genome sequencing and annotation.</title>
        <authorList>
            <consortium name="The Broad Institute Genomics Platform"/>
            <consortium name="The Broad Institute Genome Sequencing Center for Infectious Disease"/>
            <person name="Wu L."/>
            <person name="Ma J."/>
        </authorList>
    </citation>
    <scope>NUCLEOTIDE SEQUENCE [LARGE SCALE GENOMIC DNA]</scope>
    <source>
        <strain evidence="11">CGMCC 1.16855</strain>
    </source>
</reference>
<evidence type="ECO:0000256" key="6">
    <source>
        <dbReference type="ARBA" id="ARBA00038076"/>
    </source>
</evidence>
<evidence type="ECO:0000256" key="3">
    <source>
        <dbReference type="ARBA" id="ARBA00022692"/>
    </source>
</evidence>
<keyword evidence="11" id="KW-1185">Reference proteome</keyword>
<dbReference type="RefSeq" id="WP_216839633.1">
    <property type="nucleotide sequence ID" value="NZ_JAFNJS010000010.1"/>
</dbReference>
<keyword evidence="4 7" id="KW-1133">Transmembrane helix</keyword>